<dbReference type="Proteomes" id="UP000030753">
    <property type="component" value="Unassembled WGS sequence"/>
</dbReference>
<evidence type="ECO:0000259" key="1">
    <source>
        <dbReference type="Pfam" id="PF20150"/>
    </source>
</evidence>
<proteinExistence type="predicted"/>
<accession>W9HM37</accession>
<organism evidence="2 3">
    <name type="scientific">Fusarium oxysporum NRRL 32931</name>
    <dbReference type="NCBI Taxonomy" id="660029"/>
    <lineage>
        <taxon>Eukaryota</taxon>
        <taxon>Fungi</taxon>
        <taxon>Dikarya</taxon>
        <taxon>Ascomycota</taxon>
        <taxon>Pezizomycotina</taxon>
        <taxon>Sordariomycetes</taxon>
        <taxon>Hypocreomycetidae</taxon>
        <taxon>Hypocreales</taxon>
        <taxon>Nectriaceae</taxon>
        <taxon>Fusarium</taxon>
        <taxon>Fusarium oxysporum species complex</taxon>
    </lineage>
</organism>
<protein>
    <recommendedName>
        <fullName evidence="1">2EXR domain-containing protein</fullName>
    </recommendedName>
</protein>
<evidence type="ECO:0000313" key="2">
    <source>
        <dbReference type="EMBL" id="EWY81266.1"/>
    </source>
</evidence>
<evidence type="ECO:0000313" key="3">
    <source>
        <dbReference type="Proteomes" id="UP000030753"/>
    </source>
</evidence>
<dbReference type="AlphaFoldDB" id="W9HM37"/>
<dbReference type="InterPro" id="IPR045518">
    <property type="entry name" value="2EXR"/>
</dbReference>
<reference evidence="2 3" key="1">
    <citation type="submission" date="2011-06" db="EMBL/GenBank/DDBJ databases">
        <title>The Genome Sequence of Fusarium oxysporum FOSC 3-a.</title>
        <authorList>
            <consortium name="The Broad Institute Genome Sequencing Platform"/>
            <person name="Ma L.-J."/>
            <person name="Gale L.R."/>
            <person name="Schwartz D.C."/>
            <person name="Zhou S."/>
            <person name="Corby-Kistler H."/>
            <person name="Young S.K."/>
            <person name="Zeng Q."/>
            <person name="Gargeya S."/>
            <person name="Fitzgerald M."/>
            <person name="Haas B."/>
            <person name="Abouelleil A."/>
            <person name="Alvarado L."/>
            <person name="Arachchi H.M."/>
            <person name="Berlin A."/>
            <person name="Brown A."/>
            <person name="Chapman S.B."/>
            <person name="Chen Z."/>
            <person name="Dunbar C."/>
            <person name="Freedman E."/>
            <person name="Gearin G."/>
            <person name="Gellesch M."/>
            <person name="Goldberg J."/>
            <person name="Griggs A."/>
            <person name="Gujja S."/>
            <person name="Heiman D."/>
            <person name="Howarth C."/>
            <person name="Larson L."/>
            <person name="Lui A."/>
            <person name="MacDonald P.J.P."/>
            <person name="Mehta T."/>
            <person name="Montmayeur A."/>
            <person name="Murphy C."/>
            <person name="Neiman D."/>
            <person name="Pearson M."/>
            <person name="Priest M."/>
            <person name="Roberts A."/>
            <person name="Saif S."/>
            <person name="Shea T."/>
            <person name="Shenoy N."/>
            <person name="Sisk P."/>
            <person name="Stolte C."/>
            <person name="Sykes S."/>
            <person name="Wortman J."/>
            <person name="Nusbaum C."/>
            <person name="Birren B."/>
        </authorList>
    </citation>
    <scope>NUCLEOTIDE SEQUENCE [LARGE SCALE GENOMIC DNA]</scope>
    <source>
        <strain evidence="3">FOSC 3-a</strain>
    </source>
</reference>
<dbReference type="Pfam" id="PF20150">
    <property type="entry name" value="2EXR"/>
    <property type="match status" value="1"/>
</dbReference>
<dbReference type="EMBL" id="JH717849">
    <property type="protein sequence ID" value="EWY81266.1"/>
    <property type="molecule type" value="Genomic_DNA"/>
</dbReference>
<gene>
    <name evidence="2" type="ORF">FOYG_15542</name>
</gene>
<name>W9HM37_FUSOX</name>
<feature type="domain" description="2EXR" evidence="1">
    <location>
        <begin position="16"/>
        <end position="89"/>
    </location>
</feature>
<sequence length="127" mass="14552">MERENDAEIISESRSFILFTKLPPEIRLMIWGVASPGDVQPWSKICEIRDFKRGQDKIVTSPRTKIYMKLLRCCRESCRLALRNGSFVTLKSLVPSNGPLNHPFQAVLFRQDHHSPTQCQNPRGLDG</sequence>
<dbReference type="HOGENOM" id="CLU_1970694_0_0_1"/>